<comment type="caution">
    <text evidence="1">The sequence shown here is derived from an EMBL/GenBank/DDBJ whole genome shotgun (WGS) entry which is preliminary data.</text>
</comment>
<dbReference type="Pfam" id="PF05930">
    <property type="entry name" value="Phage_AlpA"/>
    <property type="match status" value="1"/>
</dbReference>
<dbReference type="Gene3D" id="1.10.238.160">
    <property type="match status" value="1"/>
</dbReference>
<name>A0ABV7GL64_9GAMM</name>
<dbReference type="InterPro" id="IPR010260">
    <property type="entry name" value="AlpA"/>
</dbReference>
<accession>A0ABV7GL64</accession>
<keyword evidence="2" id="KW-1185">Reference proteome</keyword>
<gene>
    <name evidence="1" type="ORF">ACFOE0_22900</name>
</gene>
<sequence>MDSLVVLVDLSESTIRRRILEGAFPQSVELSDNRVAWFVSDIEQWAASRR</sequence>
<reference evidence="2" key="1">
    <citation type="journal article" date="2019" name="Int. J. Syst. Evol. Microbiol.">
        <title>The Global Catalogue of Microorganisms (GCM) 10K type strain sequencing project: providing services to taxonomists for standard genome sequencing and annotation.</title>
        <authorList>
            <consortium name="The Broad Institute Genomics Platform"/>
            <consortium name="The Broad Institute Genome Sequencing Center for Infectious Disease"/>
            <person name="Wu L."/>
            <person name="Ma J."/>
        </authorList>
    </citation>
    <scope>NUCLEOTIDE SEQUENCE [LARGE SCALE GENOMIC DNA]</scope>
    <source>
        <strain evidence="2">KCTC 52277</strain>
    </source>
</reference>
<evidence type="ECO:0000313" key="1">
    <source>
        <dbReference type="EMBL" id="MFC3141006.1"/>
    </source>
</evidence>
<protein>
    <submittedName>
        <fullName evidence="1">Helix-turn-helix transcriptional regulator</fullName>
    </submittedName>
</protein>
<dbReference type="EMBL" id="JBHRTD010000023">
    <property type="protein sequence ID" value="MFC3141006.1"/>
    <property type="molecule type" value="Genomic_DNA"/>
</dbReference>
<dbReference type="Proteomes" id="UP001595621">
    <property type="component" value="Unassembled WGS sequence"/>
</dbReference>
<dbReference type="RefSeq" id="WP_248937636.1">
    <property type="nucleotide sequence ID" value="NZ_JAKILF010000011.1"/>
</dbReference>
<organism evidence="1 2">
    <name type="scientific">Shewanella submarina</name>
    <dbReference type="NCBI Taxonomy" id="2016376"/>
    <lineage>
        <taxon>Bacteria</taxon>
        <taxon>Pseudomonadati</taxon>
        <taxon>Pseudomonadota</taxon>
        <taxon>Gammaproteobacteria</taxon>
        <taxon>Alteromonadales</taxon>
        <taxon>Shewanellaceae</taxon>
        <taxon>Shewanella</taxon>
    </lineage>
</organism>
<evidence type="ECO:0000313" key="2">
    <source>
        <dbReference type="Proteomes" id="UP001595621"/>
    </source>
</evidence>
<proteinExistence type="predicted"/>